<dbReference type="CDD" id="cd03784">
    <property type="entry name" value="GT1_Gtf-like"/>
    <property type="match status" value="1"/>
</dbReference>
<evidence type="ECO:0000256" key="3">
    <source>
        <dbReference type="RuleBase" id="RU003718"/>
    </source>
</evidence>
<keyword evidence="3" id="KW-0328">Glycosyltransferase</keyword>
<dbReference type="OrthoDB" id="5835829at2759"/>
<keyword evidence="2 3" id="KW-0808">Transferase</keyword>
<evidence type="ECO:0000256" key="2">
    <source>
        <dbReference type="ARBA" id="ARBA00022679"/>
    </source>
</evidence>
<comment type="caution">
    <text evidence="5">The sequence shown here is derived from an EMBL/GenBank/DDBJ whole genome shotgun (WGS) entry which is preliminary data.</text>
</comment>
<dbReference type="Proteomes" id="UP000796880">
    <property type="component" value="Unassembled WGS sequence"/>
</dbReference>
<dbReference type="FunFam" id="3.40.50.2000:FF:000055">
    <property type="entry name" value="Glycosyltransferase"/>
    <property type="match status" value="1"/>
</dbReference>
<organism evidence="5 6">
    <name type="scientific">Rhamnella rubrinervis</name>
    <dbReference type="NCBI Taxonomy" id="2594499"/>
    <lineage>
        <taxon>Eukaryota</taxon>
        <taxon>Viridiplantae</taxon>
        <taxon>Streptophyta</taxon>
        <taxon>Embryophyta</taxon>
        <taxon>Tracheophyta</taxon>
        <taxon>Spermatophyta</taxon>
        <taxon>Magnoliopsida</taxon>
        <taxon>eudicotyledons</taxon>
        <taxon>Gunneridae</taxon>
        <taxon>Pentapetalae</taxon>
        <taxon>rosids</taxon>
        <taxon>fabids</taxon>
        <taxon>Rosales</taxon>
        <taxon>Rhamnaceae</taxon>
        <taxon>rhamnoid group</taxon>
        <taxon>Rhamneae</taxon>
        <taxon>Rhamnella</taxon>
    </lineage>
</organism>
<sequence>MGLVTFAEKPHAVCIPFPGQGHINPMLKLAKLLHFNGFHITFVNTEFNHKRLLKSRGPNALDGLPSFRFQTIPDGLLPTDADATQDTPSLCESTRKNCLAPFKKLLSDLHSSPDVPPVTCIVSDGAMSFTLDAAEELGVPEVLFWTTSACGFMAYVHCHQLTEKGFIPLKDASYITNGYLDTIIDWIPGMKDMRLRDLPTFIRTTEPHDTMVDFLTVETERCKRASAIILNTFDVLEHEVLDALTSILPPVYSIGPLNLLINQITDMNLKSIGSNLWEEDQECLKWLDTKKPNSVVYVNFGSITVMTSEQLIEFAWGLTNSNKTFLWVIRPDLVAGDDTDVLLREFKAETKDRGLLATWCPQEQVLSHPAIGGFLTHSGWNSTLESLSGGVPMLCWPFFAEQQTNCRYSCREWGIGMEIENDAKRDEIESLVRELMDGDKGKELKKKALEWKRLAEEASTAPRGSSFLNLENMIKCVDSPSNC</sequence>
<protein>
    <recommendedName>
        <fullName evidence="4">Glycosyltransferase</fullName>
        <ecNumber evidence="4">2.4.1.-</ecNumber>
    </recommendedName>
</protein>
<reference evidence="5" key="1">
    <citation type="submission" date="2020-03" db="EMBL/GenBank/DDBJ databases">
        <title>A high-quality chromosome-level genome assembly of a woody plant with both climbing and erect habits, Rhamnella rubrinervis.</title>
        <authorList>
            <person name="Lu Z."/>
            <person name="Yang Y."/>
            <person name="Zhu X."/>
            <person name="Sun Y."/>
        </authorList>
    </citation>
    <scope>NUCLEOTIDE SEQUENCE</scope>
    <source>
        <strain evidence="5">BYM</strain>
        <tissue evidence="5">Leaf</tissue>
    </source>
</reference>
<dbReference type="InterPro" id="IPR002213">
    <property type="entry name" value="UDP_glucos_trans"/>
</dbReference>
<dbReference type="EMBL" id="VOIH02000005">
    <property type="protein sequence ID" value="KAF3445863.1"/>
    <property type="molecule type" value="Genomic_DNA"/>
</dbReference>
<dbReference type="SUPFAM" id="SSF53756">
    <property type="entry name" value="UDP-Glycosyltransferase/glycogen phosphorylase"/>
    <property type="match status" value="1"/>
</dbReference>
<dbReference type="PANTHER" id="PTHR11926:SF774">
    <property type="entry name" value="UDP-GLYCOSYLTRANSFERASE 85A1-RELATED"/>
    <property type="match status" value="1"/>
</dbReference>
<dbReference type="AlphaFoldDB" id="A0A8K0H588"/>
<comment type="similarity">
    <text evidence="1 3">Belongs to the UDP-glycosyltransferase family.</text>
</comment>
<dbReference type="InterPro" id="IPR035595">
    <property type="entry name" value="UDP_glycos_trans_CS"/>
</dbReference>
<evidence type="ECO:0000313" key="6">
    <source>
        <dbReference type="Proteomes" id="UP000796880"/>
    </source>
</evidence>
<dbReference type="Pfam" id="PF00201">
    <property type="entry name" value="UDPGT"/>
    <property type="match status" value="1"/>
</dbReference>
<dbReference type="GO" id="GO:0080043">
    <property type="term" value="F:quercetin 3-O-glucosyltransferase activity"/>
    <property type="evidence" value="ECO:0007669"/>
    <property type="project" value="TreeGrafter"/>
</dbReference>
<dbReference type="PANTHER" id="PTHR11926">
    <property type="entry name" value="GLUCOSYL/GLUCURONOSYL TRANSFERASES"/>
    <property type="match status" value="1"/>
</dbReference>
<dbReference type="PROSITE" id="PS00375">
    <property type="entry name" value="UDPGT"/>
    <property type="match status" value="1"/>
</dbReference>
<evidence type="ECO:0000313" key="5">
    <source>
        <dbReference type="EMBL" id="KAF3445863.1"/>
    </source>
</evidence>
<name>A0A8K0H588_9ROSA</name>
<dbReference type="Gene3D" id="3.40.50.2000">
    <property type="entry name" value="Glycogen Phosphorylase B"/>
    <property type="match status" value="2"/>
</dbReference>
<evidence type="ECO:0000256" key="4">
    <source>
        <dbReference type="RuleBase" id="RU362057"/>
    </source>
</evidence>
<keyword evidence="6" id="KW-1185">Reference proteome</keyword>
<gene>
    <name evidence="5" type="ORF">FNV43_RR11040</name>
</gene>
<dbReference type="GO" id="GO:0080044">
    <property type="term" value="F:quercetin 7-O-glucosyltransferase activity"/>
    <property type="evidence" value="ECO:0007669"/>
    <property type="project" value="TreeGrafter"/>
</dbReference>
<dbReference type="EC" id="2.4.1.-" evidence="4"/>
<accession>A0A8K0H588</accession>
<dbReference type="FunFam" id="3.40.50.2000:FF:000027">
    <property type="entry name" value="Glycosyltransferase"/>
    <property type="match status" value="1"/>
</dbReference>
<evidence type="ECO:0000256" key="1">
    <source>
        <dbReference type="ARBA" id="ARBA00009995"/>
    </source>
</evidence>
<proteinExistence type="inferred from homology"/>